<protein>
    <recommendedName>
        <fullName evidence="6">rRNA methyltransferase 2, mitochondrial</fullName>
    </recommendedName>
</protein>
<dbReference type="InterPro" id="IPR002877">
    <property type="entry name" value="RNA_MeTrfase_FtsJ_dom"/>
</dbReference>
<dbReference type="InterPro" id="IPR015507">
    <property type="entry name" value="rRNA-MeTfrase_E"/>
</dbReference>
<feature type="compositionally biased region" description="Basic residues" evidence="7">
    <location>
        <begin position="8"/>
        <end position="17"/>
    </location>
</feature>
<evidence type="ECO:0000256" key="4">
    <source>
        <dbReference type="ARBA" id="ARBA00022679"/>
    </source>
</evidence>
<accession>A0ABR1YFM1</accession>
<dbReference type="InterPro" id="IPR029063">
    <property type="entry name" value="SAM-dependent_MTases_sf"/>
</dbReference>
<feature type="compositionally biased region" description="Basic and acidic residues" evidence="7">
    <location>
        <begin position="396"/>
        <end position="405"/>
    </location>
</feature>
<dbReference type="Gene3D" id="3.40.50.150">
    <property type="entry name" value="Vaccinia Virus protein VP39"/>
    <property type="match status" value="1"/>
</dbReference>
<evidence type="ECO:0000256" key="1">
    <source>
        <dbReference type="ARBA" id="ARBA00009258"/>
    </source>
</evidence>
<dbReference type="InterPro" id="IPR050082">
    <property type="entry name" value="RNA_methyltr_RlmE"/>
</dbReference>
<feature type="compositionally biased region" description="Acidic residues" evidence="7">
    <location>
        <begin position="156"/>
        <end position="165"/>
    </location>
</feature>
<dbReference type="Pfam" id="PF01728">
    <property type="entry name" value="FtsJ"/>
    <property type="match status" value="1"/>
</dbReference>
<feature type="region of interest" description="Disordered" evidence="7">
    <location>
        <begin position="363"/>
        <end position="415"/>
    </location>
</feature>
<feature type="compositionally biased region" description="Basic and acidic residues" evidence="7">
    <location>
        <begin position="143"/>
        <end position="155"/>
    </location>
</feature>
<keyword evidence="2" id="KW-0698">rRNA processing</keyword>
<evidence type="ECO:0000256" key="2">
    <source>
        <dbReference type="ARBA" id="ARBA00022552"/>
    </source>
</evidence>
<comment type="caution">
    <text evidence="9">The sequence shown here is derived from an EMBL/GenBank/DDBJ whole genome shotgun (WGS) entry which is preliminary data.</text>
</comment>
<dbReference type="PANTHER" id="PTHR10920">
    <property type="entry name" value="RIBOSOMAL RNA METHYLTRANSFERASE"/>
    <property type="match status" value="1"/>
</dbReference>
<evidence type="ECO:0000259" key="8">
    <source>
        <dbReference type="Pfam" id="PF01728"/>
    </source>
</evidence>
<dbReference type="PANTHER" id="PTHR10920:SF18">
    <property type="entry name" value="RRNA METHYLTRANSFERASE 2, MITOCHONDRIAL"/>
    <property type="match status" value="1"/>
</dbReference>
<dbReference type="SUPFAM" id="SSF53335">
    <property type="entry name" value="S-adenosyl-L-methionine-dependent methyltransferases"/>
    <property type="match status" value="1"/>
</dbReference>
<evidence type="ECO:0000256" key="5">
    <source>
        <dbReference type="ARBA" id="ARBA00022691"/>
    </source>
</evidence>
<evidence type="ECO:0000313" key="10">
    <source>
        <dbReference type="Proteomes" id="UP001492380"/>
    </source>
</evidence>
<dbReference type="Proteomes" id="UP001492380">
    <property type="component" value="Unassembled WGS sequence"/>
</dbReference>
<feature type="region of interest" description="Disordered" evidence="7">
    <location>
        <begin position="1"/>
        <end position="42"/>
    </location>
</feature>
<keyword evidence="5" id="KW-0949">S-adenosyl-L-methionine</keyword>
<feature type="compositionally biased region" description="Low complexity" evidence="7">
    <location>
        <begin position="406"/>
        <end position="415"/>
    </location>
</feature>
<evidence type="ECO:0000256" key="3">
    <source>
        <dbReference type="ARBA" id="ARBA00022603"/>
    </source>
</evidence>
<gene>
    <name evidence="9" type="ORF">HDK90DRAFT_513959</name>
</gene>
<sequence>MVPAPSPSRRRRRRSARRAQYLPHVRHKSSKSSGAWTRRQGRDTFTREAKVQGLKSRAAFKLLEINEKYRIFRRRATVVDLGYAPGSWSQVAISCTAPGGRVIGIDVIPAQPPRGVSTIQGNFLSPAVQAEVRAYVQDPARGRGIERRSMVREESGGEGDGEEEGGSGGGATLEELEEAERGYIDRERRASLIAQEENVVDSGDDAGQDAAAKAAAKEAAARVASQKAQDVKAGRVVDVVLSDMCEPWELTSGFHKKSVTEPYFRMMNTSGIPFRDHAGSMDLCNAALNFTHDTLRSGGHFVCKFYQGAEDKELEKALKRLFERVHRLKPEASRDWVPLQESNEAYFVALRRKAAPTKDEVFGHAPITTTTKAAETASGGKGAKSARKSGRKKKGEQKESSEKSEASVGEVDSAA</sequence>
<feature type="compositionally biased region" description="Basic residues" evidence="7">
    <location>
        <begin position="384"/>
        <end position="395"/>
    </location>
</feature>
<keyword evidence="3" id="KW-0489">Methyltransferase</keyword>
<organism evidence="9 10">
    <name type="scientific">Phyllosticta capitalensis</name>
    <dbReference type="NCBI Taxonomy" id="121624"/>
    <lineage>
        <taxon>Eukaryota</taxon>
        <taxon>Fungi</taxon>
        <taxon>Dikarya</taxon>
        <taxon>Ascomycota</taxon>
        <taxon>Pezizomycotina</taxon>
        <taxon>Dothideomycetes</taxon>
        <taxon>Dothideomycetes incertae sedis</taxon>
        <taxon>Botryosphaeriales</taxon>
        <taxon>Phyllostictaceae</taxon>
        <taxon>Phyllosticta</taxon>
    </lineage>
</organism>
<keyword evidence="10" id="KW-1185">Reference proteome</keyword>
<evidence type="ECO:0000256" key="7">
    <source>
        <dbReference type="SAM" id="MobiDB-lite"/>
    </source>
</evidence>
<feature type="domain" description="Ribosomal RNA methyltransferase FtsJ" evidence="8">
    <location>
        <begin position="55"/>
        <end position="352"/>
    </location>
</feature>
<proteinExistence type="inferred from homology"/>
<comment type="similarity">
    <text evidence="1">Belongs to the class I-like SAM-binding methyltransferase superfamily. RNA methyltransferase RlmE family.</text>
</comment>
<evidence type="ECO:0000313" key="9">
    <source>
        <dbReference type="EMBL" id="KAK8227435.1"/>
    </source>
</evidence>
<name>A0ABR1YFM1_9PEZI</name>
<reference evidence="9 10" key="1">
    <citation type="submission" date="2024-04" db="EMBL/GenBank/DDBJ databases">
        <title>Phyllosticta paracitricarpa is synonymous to the EU quarantine fungus P. citricarpa based on phylogenomic analyses.</title>
        <authorList>
            <consortium name="Lawrence Berkeley National Laboratory"/>
            <person name="Van Ingen-Buijs V.A."/>
            <person name="Van Westerhoven A.C."/>
            <person name="Haridas S."/>
            <person name="Skiadas P."/>
            <person name="Martin F."/>
            <person name="Groenewald J.Z."/>
            <person name="Crous P.W."/>
            <person name="Seidl M.F."/>
        </authorList>
    </citation>
    <scope>NUCLEOTIDE SEQUENCE [LARGE SCALE GENOMIC DNA]</scope>
    <source>
        <strain evidence="9 10">CBS 123374</strain>
    </source>
</reference>
<dbReference type="EMBL" id="JBBWRZ010000010">
    <property type="protein sequence ID" value="KAK8227435.1"/>
    <property type="molecule type" value="Genomic_DNA"/>
</dbReference>
<evidence type="ECO:0000256" key="6">
    <source>
        <dbReference type="ARBA" id="ARBA00041184"/>
    </source>
</evidence>
<keyword evidence="4" id="KW-0808">Transferase</keyword>
<feature type="compositionally biased region" description="Low complexity" evidence="7">
    <location>
        <begin position="368"/>
        <end position="378"/>
    </location>
</feature>
<dbReference type="HAMAP" id="MF_01547">
    <property type="entry name" value="RNA_methyltr_E"/>
    <property type="match status" value="1"/>
</dbReference>
<feature type="region of interest" description="Disordered" evidence="7">
    <location>
        <begin position="143"/>
        <end position="174"/>
    </location>
</feature>